<evidence type="ECO:0000256" key="1">
    <source>
        <dbReference type="SAM" id="MobiDB-lite"/>
    </source>
</evidence>
<organism evidence="2">
    <name type="scientific">uncultured Caudovirales phage</name>
    <dbReference type="NCBI Taxonomy" id="2100421"/>
    <lineage>
        <taxon>Viruses</taxon>
        <taxon>Duplodnaviria</taxon>
        <taxon>Heunggongvirae</taxon>
        <taxon>Uroviricota</taxon>
        <taxon>Caudoviricetes</taxon>
        <taxon>Peduoviridae</taxon>
        <taxon>Maltschvirus</taxon>
        <taxon>Maltschvirus maltsch</taxon>
    </lineage>
</organism>
<evidence type="ECO:0000313" key="2">
    <source>
        <dbReference type="EMBL" id="CAB5230226.1"/>
    </source>
</evidence>
<accession>A0A6J7XJA9</accession>
<gene>
    <name evidence="2" type="ORF">UFOVP1562_49</name>
</gene>
<name>A0A6J7XJA9_9CAUD</name>
<proteinExistence type="predicted"/>
<sequence>MNVAQAQRILARHKEGDVYPQWVINTALYITGDIDEMPTMPSPHRGGDLPTETGGVHLPPQDML</sequence>
<reference evidence="2" key="1">
    <citation type="submission" date="2020-05" db="EMBL/GenBank/DDBJ databases">
        <authorList>
            <person name="Chiriac C."/>
            <person name="Salcher M."/>
            <person name="Ghai R."/>
            <person name="Kavagutti S V."/>
        </authorList>
    </citation>
    <scope>NUCLEOTIDE SEQUENCE</scope>
</reference>
<feature type="region of interest" description="Disordered" evidence="1">
    <location>
        <begin position="38"/>
        <end position="64"/>
    </location>
</feature>
<dbReference type="EMBL" id="LR798411">
    <property type="protein sequence ID" value="CAB5230226.1"/>
    <property type="molecule type" value="Genomic_DNA"/>
</dbReference>
<protein>
    <submittedName>
        <fullName evidence="2">Uncharacterized protein</fullName>
    </submittedName>
</protein>